<dbReference type="eggNOG" id="COG1695">
    <property type="taxonomic scope" value="Bacteria"/>
</dbReference>
<gene>
    <name evidence="2" type="ordered locus">Deima_1081</name>
</gene>
<dbReference type="HOGENOM" id="CLU_151995_2_1_0"/>
<protein>
    <submittedName>
        <fullName evidence="2">Transcriptional regulator, PadR-like family</fullName>
    </submittedName>
</protein>
<evidence type="ECO:0000313" key="3">
    <source>
        <dbReference type="Proteomes" id="UP000008635"/>
    </source>
</evidence>
<dbReference type="InterPro" id="IPR025438">
    <property type="entry name" value="DUF4180"/>
</dbReference>
<dbReference type="Proteomes" id="UP000008635">
    <property type="component" value="Chromosome"/>
</dbReference>
<dbReference type="KEGG" id="dmr:Deima_1081"/>
<dbReference type="STRING" id="709986.Deima_1081"/>
<accession>E8U6P5</accession>
<proteinExistence type="predicted"/>
<sequence length="119" mass="13007">MEHQLVHVGPQSYIEIHGAGRPLLTEQDALDLVGLSWAQGTPRVLLHREVFTAAFFDLRSGLAGACLQKFTNYDLKVAAVIPDHAGQGERFREMAGEASAGRTFAVFADREAAEAWLLT</sequence>
<reference evidence="2 3" key="1">
    <citation type="journal article" date="2011" name="Stand. Genomic Sci.">
        <title>Complete genome sequence of Deinococcus maricopensis type strain (LB-34).</title>
        <authorList>
            <person name="Pukall R."/>
            <person name="Zeytun A."/>
            <person name="Lucas S."/>
            <person name="Lapidus A."/>
            <person name="Hammon N."/>
            <person name="Deshpande S."/>
            <person name="Nolan M."/>
            <person name="Cheng J.F."/>
            <person name="Pitluck S."/>
            <person name="Liolios K."/>
            <person name="Pagani I."/>
            <person name="Mikhailova N."/>
            <person name="Ivanova N."/>
            <person name="Mavromatis K."/>
            <person name="Pati A."/>
            <person name="Tapia R."/>
            <person name="Han C."/>
            <person name="Goodwin L."/>
            <person name="Chen A."/>
            <person name="Palaniappan K."/>
            <person name="Land M."/>
            <person name="Hauser L."/>
            <person name="Chang Y.J."/>
            <person name="Jeffries C.D."/>
            <person name="Brambilla E.M."/>
            <person name="Rohde M."/>
            <person name="Goker M."/>
            <person name="Detter J.C."/>
            <person name="Woyke T."/>
            <person name="Bristow J."/>
            <person name="Eisen J.A."/>
            <person name="Markowitz V."/>
            <person name="Hugenholtz P."/>
            <person name="Kyrpides N.C."/>
            <person name="Klenk H.P."/>
        </authorList>
    </citation>
    <scope>NUCLEOTIDE SEQUENCE [LARGE SCALE GENOMIC DNA]</scope>
    <source>
        <strain evidence="3">DSM 21211 / LMG 22137 / NRRL B-23946 / LB-34</strain>
    </source>
</reference>
<evidence type="ECO:0000259" key="1">
    <source>
        <dbReference type="Pfam" id="PF13788"/>
    </source>
</evidence>
<dbReference type="RefSeq" id="WP_013556239.1">
    <property type="nucleotide sequence ID" value="NC_014958.1"/>
</dbReference>
<feature type="domain" description="DUF4180" evidence="1">
    <location>
        <begin position="11"/>
        <end position="117"/>
    </location>
</feature>
<dbReference type="AlphaFoldDB" id="E8U6P5"/>
<dbReference type="EMBL" id="CP002454">
    <property type="protein sequence ID" value="ADV66734.1"/>
    <property type="molecule type" value="Genomic_DNA"/>
</dbReference>
<evidence type="ECO:0000313" key="2">
    <source>
        <dbReference type="EMBL" id="ADV66734.1"/>
    </source>
</evidence>
<dbReference type="Pfam" id="PF13788">
    <property type="entry name" value="DUF4180"/>
    <property type="match status" value="1"/>
</dbReference>
<keyword evidence="3" id="KW-1185">Reference proteome</keyword>
<name>E8U6P5_DEIML</name>
<organism evidence="2 3">
    <name type="scientific">Deinococcus maricopensis (strain DSM 21211 / LMG 22137 / NRRL B-23946 / LB-34)</name>
    <dbReference type="NCBI Taxonomy" id="709986"/>
    <lineage>
        <taxon>Bacteria</taxon>
        <taxon>Thermotogati</taxon>
        <taxon>Deinococcota</taxon>
        <taxon>Deinococci</taxon>
        <taxon>Deinococcales</taxon>
        <taxon>Deinococcaceae</taxon>
        <taxon>Deinococcus</taxon>
    </lineage>
</organism>
<reference evidence="3" key="2">
    <citation type="submission" date="2011-01" db="EMBL/GenBank/DDBJ databases">
        <title>The complete genome of Deinococcus maricopensis DSM 21211.</title>
        <authorList>
            <consortium name="US DOE Joint Genome Institute (JGI-PGF)"/>
            <person name="Lucas S."/>
            <person name="Copeland A."/>
            <person name="Lapidus A."/>
            <person name="Goodwin L."/>
            <person name="Pitluck S."/>
            <person name="Kyrpides N."/>
            <person name="Mavromatis K."/>
            <person name="Pagani I."/>
            <person name="Ivanova N."/>
            <person name="Ovchinnikova G."/>
            <person name="Zeytun A."/>
            <person name="Detter J.C."/>
            <person name="Han C."/>
            <person name="Land M."/>
            <person name="Hauser L."/>
            <person name="Markowitz V."/>
            <person name="Cheng J.-F."/>
            <person name="Hugenholtz P."/>
            <person name="Woyke T."/>
            <person name="Wu D."/>
            <person name="Pukall R."/>
            <person name="Gehrich-Schroeter G."/>
            <person name="Brambilla E."/>
            <person name="Klenk H.-P."/>
            <person name="Eisen J.A."/>
        </authorList>
    </citation>
    <scope>NUCLEOTIDE SEQUENCE [LARGE SCALE GENOMIC DNA]</scope>
    <source>
        <strain evidence="3">DSM 21211 / LMG 22137 / NRRL B-23946 / LB-34</strain>
    </source>
</reference>